<reference evidence="6 7" key="1">
    <citation type="submission" date="2019-01" db="EMBL/GenBank/DDBJ databases">
        <title>Lactibacter flavus gen. nov., sp. nov., a novel bacterium of the family Propionibacteriaceae isolated from raw milk and dairy products.</title>
        <authorList>
            <person name="Huptas C."/>
            <person name="Wenning M."/>
            <person name="Breitenwieser F."/>
            <person name="Doll E."/>
            <person name="Von Neubeck M."/>
            <person name="Busse H.-J."/>
            <person name="Scherer S."/>
        </authorList>
    </citation>
    <scope>NUCLEOTIDE SEQUENCE [LARGE SCALE GENOMIC DNA]</scope>
    <source>
        <strain evidence="6 7">KCTC 33808</strain>
    </source>
</reference>
<dbReference type="InterPro" id="IPR036594">
    <property type="entry name" value="Meth_synthase_dom"/>
</dbReference>
<proteinExistence type="predicted"/>
<dbReference type="Gene3D" id="3.40.50.280">
    <property type="entry name" value="Cobalamin-binding domain"/>
    <property type="match status" value="1"/>
</dbReference>
<keyword evidence="3" id="KW-0804">Transcription</keyword>
<dbReference type="PROSITE" id="PS51332">
    <property type="entry name" value="B12_BINDING"/>
    <property type="match status" value="1"/>
</dbReference>
<feature type="domain" description="HTH merR-type" evidence="4">
    <location>
        <begin position="8"/>
        <end position="77"/>
    </location>
</feature>
<dbReference type="Pfam" id="PF02310">
    <property type="entry name" value="B12-binding"/>
    <property type="match status" value="1"/>
</dbReference>
<dbReference type="PANTHER" id="PTHR30204">
    <property type="entry name" value="REDOX-CYCLING DRUG-SENSING TRANSCRIPTIONAL ACTIVATOR SOXR"/>
    <property type="match status" value="1"/>
</dbReference>
<evidence type="ECO:0000259" key="4">
    <source>
        <dbReference type="PROSITE" id="PS50937"/>
    </source>
</evidence>
<dbReference type="AlphaFoldDB" id="A0A4V2JSR8"/>
<dbReference type="GO" id="GO:0031419">
    <property type="term" value="F:cobalamin binding"/>
    <property type="evidence" value="ECO:0007669"/>
    <property type="project" value="InterPro"/>
</dbReference>
<dbReference type="InterPro" id="IPR000551">
    <property type="entry name" value="MerR-type_HTH_dom"/>
</dbReference>
<accession>A0A4V2JSR8</accession>
<dbReference type="InterPro" id="IPR036724">
    <property type="entry name" value="Cobalamin-bd_sf"/>
</dbReference>
<dbReference type="GO" id="GO:0003700">
    <property type="term" value="F:DNA-binding transcription factor activity"/>
    <property type="evidence" value="ECO:0007669"/>
    <property type="project" value="InterPro"/>
</dbReference>
<dbReference type="SUPFAM" id="SSF46955">
    <property type="entry name" value="Putative DNA-binding domain"/>
    <property type="match status" value="1"/>
</dbReference>
<dbReference type="Pfam" id="PF02607">
    <property type="entry name" value="B12-binding_2"/>
    <property type="match status" value="1"/>
</dbReference>
<evidence type="ECO:0000256" key="3">
    <source>
        <dbReference type="ARBA" id="ARBA00023163"/>
    </source>
</evidence>
<dbReference type="Gene3D" id="1.10.1240.10">
    <property type="entry name" value="Methionine synthase domain"/>
    <property type="match status" value="1"/>
</dbReference>
<evidence type="ECO:0000313" key="7">
    <source>
        <dbReference type="Proteomes" id="UP000292373"/>
    </source>
</evidence>
<dbReference type="GO" id="GO:0003677">
    <property type="term" value="F:DNA binding"/>
    <property type="evidence" value="ECO:0007669"/>
    <property type="project" value="UniProtKB-KW"/>
</dbReference>
<dbReference type="InterPro" id="IPR006158">
    <property type="entry name" value="Cobalamin-bd"/>
</dbReference>
<evidence type="ECO:0000256" key="2">
    <source>
        <dbReference type="ARBA" id="ARBA00023125"/>
    </source>
</evidence>
<dbReference type="PANTHER" id="PTHR30204:SF67">
    <property type="entry name" value="HTH-TYPE TRANSCRIPTIONAL REGULATOR MLRA-RELATED"/>
    <property type="match status" value="1"/>
</dbReference>
<keyword evidence="1" id="KW-0805">Transcription regulation</keyword>
<evidence type="ECO:0000313" key="6">
    <source>
        <dbReference type="EMBL" id="TBT88468.1"/>
    </source>
</evidence>
<dbReference type="OrthoDB" id="9800334at2"/>
<dbReference type="PROSITE" id="PS50937">
    <property type="entry name" value="HTH_MERR_2"/>
    <property type="match status" value="1"/>
</dbReference>
<feature type="domain" description="B12-binding" evidence="5">
    <location>
        <begin position="171"/>
        <end position="292"/>
    </location>
</feature>
<dbReference type="Proteomes" id="UP000292373">
    <property type="component" value="Unassembled WGS sequence"/>
</dbReference>
<dbReference type="SMART" id="SM00422">
    <property type="entry name" value="HTH_MERR"/>
    <property type="match status" value="1"/>
</dbReference>
<organism evidence="6 7">
    <name type="scientific">Propioniciclava sinopodophylli</name>
    <dbReference type="NCBI Taxonomy" id="1837344"/>
    <lineage>
        <taxon>Bacteria</taxon>
        <taxon>Bacillati</taxon>
        <taxon>Actinomycetota</taxon>
        <taxon>Actinomycetes</taxon>
        <taxon>Propionibacteriales</taxon>
        <taxon>Propionibacteriaceae</taxon>
        <taxon>Propioniciclava</taxon>
    </lineage>
</organism>
<comment type="caution">
    <text evidence="6">The sequence shown here is derived from an EMBL/GenBank/DDBJ whole genome shotgun (WGS) entry which is preliminary data.</text>
</comment>
<dbReference type="RefSeq" id="WP_131166599.1">
    <property type="nucleotide sequence ID" value="NZ_SDMQ01000001.1"/>
</dbReference>
<dbReference type="GO" id="GO:0046872">
    <property type="term" value="F:metal ion binding"/>
    <property type="evidence" value="ECO:0007669"/>
    <property type="project" value="InterPro"/>
</dbReference>
<dbReference type="EMBL" id="SDMQ01000001">
    <property type="protein sequence ID" value="TBT88468.1"/>
    <property type="molecule type" value="Genomic_DNA"/>
</dbReference>
<dbReference type="SUPFAM" id="SSF52242">
    <property type="entry name" value="Cobalamin (vitamin B12)-binding domain"/>
    <property type="match status" value="1"/>
</dbReference>
<dbReference type="InterPro" id="IPR009061">
    <property type="entry name" value="DNA-bd_dom_put_sf"/>
</dbReference>
<dbReference type="InterPro" id="IPR003759">
    <property type="entry name" value="Cbl-bd_cap"/>
</dbReference>
<keyword evidence="2" id="KW-0238">DNA-binding</keyword>
<name>A0A4V2JSR8_9ACTN</name>
<keyword evidence="7" id="KW-1185">Reference proteome</keyword>
<protein>
    <submittedName>
        <fullName evidence="6">MerR family transcriptional regulator</fullName>
    </submittedName>
</protein>
<evidence type="ECO:0000256" key="1">
    <source>
        <dbReference type="ARBA" id="ARBA00023015"/>
    </source>
</evidence>
<dbReference type="Gene3D" id="1.10.1660.10">
    <property type="match status" value="1"/>
</dbReference>
<dbReference type="CDD" id="cd01104">
    <property type="entry name" value="HTH_MlrA-CarA"/>
    <property type="match status" value="1"/>
</dbReference>
<sequence>MTDSADPRYTVKQVSAITGVLETTLRVWERRYGVVEPERSQGGYRLYTPEQVERLRRMAALVEGGMAASLAARTIASGSPPDAGDAATLGRLDLVAAAVSLDPASLDAVLADAFAAAPLDVVCQAWLMPELERLGAAWAQGELTVAHEHFASAGVLRALGRRFDEARPTEPGRVLVGLPPGSHHQLGLLAFATCLRQRGVDVVYLGADVPIADWARAATSLAPRAAVLGVPRASRTPRAQEVVNRLRAFSPPILVWVGGVRAGHLPGAARLPDDVGVAAQEVAQSLRVRDTG</sequence>
<dbReference type="InterPro" id="IPR047057">
    <property type="entry name" value="MerR_fam"/>
</dbReference>
<evidence type="ECO:0000259" key="5">
    <source>
        <dbReference type="PROSITE" id="PS51332"/>
    </source>
</evidence>
<gene>
    <name evidence="6" type="ORF">ET989_00460</name>
</gene>
<dbReference type="Pfam" id="PF13411">
    <property type="entry name" value="MerR_1"/>
    <property type="match status" value="1"/>
</dbReference>